<reference evidence="3" key="2">
    <citation type="submission" date="2021-04" db="EMBL/GenBank/DDBJ databases">
        <authorList>
            <person name="Gilroy R."/>
        </authorList>
    </citation>
    <scope>NUCLEOTIDE SEQUENCE</scope>
    <source>
        <strain evidence="3">ChiHjej12B11-9795</strain>
    </source>
</reference>
<evidence type="ECO:0000313" key="3">
    <source>
        <dbReference type="EMBL" id="HJA85645.1"/>
    </source>
</evidence>
<feature type="domain" description="PoNi C-terminal" evidence="2">
    <location>
        <begin position="124"/>
        <end position="232"/>
    </location>
</feature>
<evidence type="ECO:0000259" key="2">
    <source>
        <dbReference type="Pfam" id="PF08929"/>
    </source>
</evidence>
<dbReference type="AlphaFoldDB" id="A0A9D2HUA7"/>
<reference evidence="3" key="1">
    <citation type="journal article" date="2021" name="PeerJ">
        <title>Extensive microbial diversity within the chicken gut microbiome revealed by metagenomics and culture.</title>
        <authorList>
            <person name="Gilroy R."/>
            <person name="Ravi A."/>
            <person name="Getino M."/>
            <person name="Pursley I."/>
            <person name="Horton D.L."/>
            <person name="Alikhan N.F."/>
            <person name="Baker D."/>
            <person name="Gharbi K."/>
            <person name="Hall N."/>
            <person name="Watson M."/>
            <person name="Adriaenssens E.M."/>
            <person name="Foster-Nyarko E."/>
            <person name="Jarju S."/>
            <person name="Secka A."/>
            <person name="Antonio M."/>
            <person name="Oren A."/>
            <person name="Chaudhuri R.R."/>
            <person name="La Ragione R."/>
            <person name="Hildebrand F."/>
            <person name="Pallen M.J."/>
        </authorList>
    </citation>
    <scope>NUCLEOTIDE SEQUENCE</scope>
    <source>
        <strain evidence="3">ChiHjej12B11-9795</strain>
    </source>
</reference>
<dbReference type="InterPro" id="IPR028983">
    <property type="entry name" value="PA2201-like_C"/>
</dbReference>
<gene>
    <name evidence="3" type="ORF">H9950_05550</name>
</gene>
<accession>A0A9D2HUA7</accession>
<comment type="caution">
    <text evidence="3">The sequence shown here is derived from an EMBL/GenBank/DDBJ whole genome shotgun (WGS) entry which is preliminary data.</text>
</comment>
<protein>
    <submittedName>
        <fullName evidence="3">DUF1911 domain-containing protein</fullName>
    </submittedName>
</protein>
<dbReference type="Pfam" id="PF08929">
    <property type="entry name" value="PoNi_C"/>
    <property type="match status" value="1"/>
</dbReference>
<name>A0A9D2HUA7_9BACE</name>
<dbReference type="Proteomes" id="UP000823862">
    <property type="component" value="Unassembled WGS sequence"/>
</dbReference>
<dbReference type="EMBL" id="DWZI01000032">
    <property type="protein sequence ID" value="HJA85645.1"/>
    <property type="molecule type" value="Genomic_DNA"/>
</dbReference>
<sequence>METRDKLFTEEQYIKQLAKYYCRIEKLNSMIEQSEKDGDEISPDLYGRLFDCRVYTIVTMYSMGENLEFIKSNYISTINVLEKCWTPYGYYVQMLWLLSIGIMLEYDNNVIHKLRVLIDMKEVKDRVYDVLLNYRFPERKEMADCVFDAVPYRAILEVSDLAKTNKTQATKRLEKYLKREWYRGHSDCAWHDDHKYGLIHDGYWCFESGALVKVLGLDDSSLKGLPYYPYDMVHWNEIKYDVNEA</sequence>
<dbReference type="Gene3D" id="1.10.3920.10">
    <property type="entry name" value="PA2201 C-terminal domain-like"/>
    <property type="match status" value="1"/>
</dbReference>
<dbReference type="Pfam" id="PF08928">
    <property type="entry name" value="PoNi_N"/>
    <property type="match status" value="1"/>
</dbReference>
<feature type="domain" description="PoNi N-terminal" evidence="1">
    <location>
        <begin position="4"/>
        <end position="114"/>
    </location>
</feature>
<evidence type="ECO:0000259" key="1">
    <source>
        <dbReference type="Pfam" id="PF08928"/>
    </source>
</evidence>
<organism evidence="3 4">
    <name type="scientific">Candidatus Bacteroides avicola</name>
    <dbReference type="NCBI Taxonomy" id="2838468"/>
    <lineage>
        <taxon>Bacteria</taxon>
        <taxon>Pseudomonadati</taxon>
        <taxon>Bacteroidota</taxon>
        <taxon>Bacteroidia</taxon>
        <taxon>Bacteroidales</taxon>
        <taxon>Bacteroidaceae</taxon>
        <taxon>Bacteroides</taxon>
    </lineage>
</organism>
<dbReference type="InterPro" id="IPR015024">
    <property type="entry name" value="PoNi_N"/>
</dbReference>
<dbReference type="InterPro" id="IPR015025">
    <property type="entry name" value="PoNi_C"/>
</dbReference>
<proteinExistence type="predicted"/>
<evidence type="ECO:0000313" key="4">
    <source>
        <dbReference type="Proteomes" id="UP000823862"/>
    </source>
</evidence>
<dbReference type="SUPFAM" id="SSF140731">
    <property type="entry name" value="PA2201 C-terminal domain-like"/>
    <property type="match status" value="1"/>
</dbReference>